<dbReference type="InterPro" id="IPR056919">
    <property type="entry name" value="Phage_TAC_18"/>
</dbReference>
<comment type="caution">
    <text evidence="1">The sequence shown here is derived from an EMBL/GenBank/DDBJ whole genome shotgun (WGS) entry which is preliminary data.</text>
</comment>
<proteinExistence type="predicted"/>
<dbReference type="Proteomes" id="UP000019184">
    <property type="component" value="Unassembled WGS sequence"/>
</dbReference>
<sequence>MEKQTGQRPGDLDGVDPPESLFYLWGWFCQLHGQRSGNGFGPNGISFSELDAWGRLTDTALTPFDVDTLIALDRAYLESHAKSQQDKN</sequence>
<dbReference type="EMBL" id="CBTK010000043">
    <property type="protein sequence ID" value="CDH43852.1"/>
    <property type="molecule type" value="Genomic_DNA"/>
</dbReference>
<dbReference type="Pfam" id="PF23812">
    <property type="entry name" value="Phage_TAC_18"/>
    <property type="match status" value="1"/>
</dbReference>
<organism evidence="1 2">
    <name type="scientific">Candidatus Contendobacter odensis Run_B_J11</name>
    <dbReference type="NCBI Taxonomy" id="1400861"/>
    <lineage>
        <taxon>Bacteria</taxon>
        <taxon>Pseudomonadati</taxon>
        <taxon>Pseudomonadota</taxon>
        <taxon>Gammaproteobacteria</taxon>
        <taxon>Candidatus Competibacteraceae</taxon>
        <taxon>Candidatus Contendibacter</taxon>
    </lineage>
</organism>
<gene>
    <name evidence="1" type="ORF">BN874_1370017</name>
</gene>
<protein>
    <submittedName>
        <fullName evidence="1">Uncharacterized protein</fullName>
    </submittedName>
</protein>
<name>A0A7U7J305_9GAMM</name>
<evidence type="ECO:0000313" key="2">
    <source>
        <dbReference type="Proteomes" id="UP000019184"/>
    </source>
</evidence>
<dbReference type="RefSeq" id="WP_034430916.1">
    <property type="nucleotide sequence ID" value="NZ_CBTK010000043.1"/>
</dbReference>
<reference evidence="1 2" key="1">
    <citation type="journal article" date="2014" name="ISME J.">
        <title>Candidatus Competibacter-lineage genomes retrieved from metagenomes reveal functional metabolic diversity.</title>
        <authorList>
            <person name="McIlroy S.J."/>
            <person name="Albertsen M."/>
            <person name="Andresen E.K."/>
            <person name="Saunders A.M."/>
            <person name="Kristiansen R."/>
            <person name="Stokholm-Bjerregaard M."/>
            <person name="Nielsen K.L."/>
            <person name="Nielsen P.H."/>
        </authorList>
    </citation>
    <scope>NUCLEOTIDE SEQUENCE [LARGE SCALE GENOMIC DNA]</scope>
    <source>
        <strain evidence="1 2">Run_B_J11</strain>
    </source>
</reference>
<evidence type="ECO:0000313" key="1">
    <source>
        <dbReference type="EMBL" id="CDH43852.1"/>
    </source>
</evidence>
<dbReference type="AlphaFoldDB" id="A0A7U7J305"/>
<accession>A0A7U7J305</accession>
<keyword evidence="2" id="KW-1185">Reference proteome</keyword>